<keyword evidence="2" id="KW-0863">Zinc-finger</keyword>
<dbReference type="FunFam" id="3.30.70.330:FF:001074">
    <property type="entry name" value="Splicing factor, arginine/serine-rich 7"/>
    <property type="match status" value="1"/>
</dbReference>
<evidence type="ECO:0000256" key="4">
    <source>
        <dbReference type="SAM" id="MobiDB-lite"/>
    </source>
</evidence>
<dbReference type="PROSITE" id="PS50158">
    <property type="entry name" value="ZF_CCHC"/>
    <property type="match status" value="1"/>
</dbReference>
<dbReference type="SUPFAM" id="SSF54928">
    <property type="entry name" value="RNA-binding domain, RBD"/>
    <property type="match status" value="1"/>
</dbReference>
<dbReference type="SMART" id="SM00343">
    <property type="entry name" value="ZnF_C2HC"/>
    <property type="match status" value="1"/>
</dbReference>
<dbReference type="CDD" id="cd12373">
    <property type="entry name" value="RRM_SRSF3_like"/>
    <property type="match status" value="1"/>
</dbReference>
<feature type="region of interest" description="Disordered" evidence="4">
    <location>
        <begin position="109"/>
        <end position="194"/>
    </location>
</feature>
<dbReference type="Pfam" id="PF00076">
    <property type="entry name" value="RRM_1"/>
    <property type="match status" value="1"/>
</dbReference>
<evidence type="ECO:0000259" key="6">
    <source>
        <dbReference type="PROSITE" id="PS50158"/>
    </source>
</evidence>
<accession>A0AB39U1Q2</accession>
<organism evidence="7">
    <name type="scientific">Nilaparvata lugens</name>
    <name type="common">Brown planthopper</name>
    <dbReference type="NCBI Taxonomy" id="108931"/>
    <lineage>
        <taxon>Eukaryota</taxon>
        <taxon>Metazoa</taxon>
        <taxon>Ecdysozoa</taxon>
        <taxon>Arthropoda</taxon>
        <taxon>Hexapoda</taxon>
        <taxon>Insecta</taxon>
        <taxon>Pterygota</taxon>
        <taxon>Neoptera</taxon>
        <taxon>Paraneoptera</taxon>
        <taxon>Hemiptera</taxon>
        <taxon>Auchenorrhyncha</taxon>
        <taxon>Fulgoroidea</taxon>
        <taxon>Delphacidae</taxon>
        <taxon>Delphacinae</taxon>
        <taxon>Nilaparvata</taxon>
    </lineage>
</organism>
<evidence type="ECO:0000259" key="5">
    <source>
        <dbReference type="PROSITE" id="PS50102"/>
    </source>
</evidence>
<dbReference type="InterPro" id="IPR012677">
    <property type="entry name" value="Nucleotide-bd_a/b_plait_sf"/>
</dbReference>
<dbReference type="InterPro" id="IPR036875">
    <property type="entry name" value="Znf_CCHC_sf"/>
</dbReference>
<proteinExistence type="evidence at transcript level"/>
<dbReference type="PROSITE" id="PS50102">
    <property type="entry name" value="RRM"/>
    <property type="match status" value="1"/>
</dbReference>
<dbReference type="Gene3D" id="4.10.60.10">
    <property type="entry name" value="Zinc finger, CCHC-type"/>
    <property type="match status" value="1"/>
</dbReference>
<dbReference type="SUPFAM" id="SSF57756">
    <property type="entry name" value="Retrovirus zinc finger-like domains"/>
    <property type="match status" value="1"/>
</dbReference>
<dbReference type="Pfam" id="PF00098">
    <property type="entry name" value="zf-CCHC"/>
    <property type="match status" value="1"/>
</dbReference>
<feature type="compositionally biased region" description="Basic residues" evidence="4">
    <location>
        <begin position="131"/>
        <end position="143"/>
    </location>
</feature>
<sequence length="194" mass="23033">MSSKPIDNMDCKIYVGNLNYSTTRDDLEDVFLYYGPIRNVWVARNPPGFAFVEFEDKRDAQDAAHKSDGKVIRGHRVRVERARVMPRSRISGYPSLISSDRCFNCDKRGHYARNCPRGPQLRRASYEERGRRRSSRDRRSRSRSSRERRSRSPRERRSRSPRERRSRSSRDRRSRSRSERSRSESRSRSRSTSK</sequence>
<dbReference type="InterPro" id="IPR001878">
    <property type="entry name" value="Znf_CCHC"/>
</dbReference>
<keyword evidence="1 3" id="KW-0694">RNA-binding</keyword>
<keyword evidence="2" id="KW-0479">Metal-binding</keyword>
<evidence type="ECO:0000256" key="1">
    <source>
        <dbReference type="ARBA" id="ARBA00022884"/>
    </source>
</evidence>
<gene>
    <name evidence="7" type="primary">SR</name>
</gene>
<dbReference type="GO" id="GO:0008270">
    <property type="term" value="F:zinc ion binding"/>
    <property type="evidence" value="ECO:0007669"/>
    <property type="project" value="UniProtKB-KW"/>
</dbReference>
<reference evidence="7" key="1">
    <citation type="submission" date="2024-08" db="EMBL/GenBank/DDBJ databases">
        <authorList>
            <person name="Wan P."/>
        </authorList>
    </citation>
    <scope>NUCLEOTIDE SEQUENCE</scope>
</reference>
<feature type="domain" description="CCHC-type" evidence="6">
    <location>
        <begin position="101"/>
        <end position="117"/>
    </location>
</feature>
<dbReference type="Gene3D" id="3.30.70.330">
    <property type="match status" value="1"/>
</dbReference>
<dbReference type="InterPro" id="IPR000504">
    <property type="entry name" value="RRM_dom"/>
</dbReference>
<dbReference type="GO" id="GO:0003723">
    <property type="term" value="F:RNA binding"/>
    <property type="evidence" value="ECO:0007669"/>
    <property type="project" value="UniProtKB-UniRule"/>
</dbReference>
<feature type="domain" description="RRM" evidence="5">
    <location>
        <begin position="11"/>
        <end position="84"/>
    </location>
</feature>
<dbReference type="InterPro" id="IPR035979">
    <property type="entry name" value="RBD_domain_sf"/>
</dbReference>
<protein>
    <submittedName>
        <fullName evidence="7">Serine/arginine-rich splicing factor 7.1</fullName>
    </submittedName>
</protein>
<dbReference type="PANTHER" id="PTHR23147">
    <property type="entry name" value="SERINE/ARGININE RICH SPLICING FACTOR"/>
    <property type="match status" value="1"/>
</dbReference>
<dbReference type="EMBL" id="PQ140954">
    <property type="protein sequence ID" value="XDR03732.1"/>
    <property type="molecule type" value="mRNA"/>
</dbReference>
<dbReference type="InterPro" id="IPR050907">
    <property type="entry name" value="SRSF"/>
</dbReference>
<feature type="compositionally biased region" description="Basic and acidic residues" evidence="4">
    <location>
        <begin position="144"/>
        <end position="187"/>
    </location>
</feature>
<evidence type="ECO:0000313" key="7">
    <source>
        <dbReference type="EMBL" id="XDR03732.1"/>
    </source>
</evidence>
<evidence type="ECO:0000256" key="2">
    <source>
        <dbReference type="PROSITE-ProRule" id="PRU00047"/>
    </source>
</evidence>
<name>A0AB39U1Q2_NILLU</name>
<evidence type="ECO:0000256" key="3">
    <source>
        <dbReference type="PROSITE-ProRule" id="PRU00176"/>
    </source>
</evidence>
<dbReference type="AlphaFoldDB" id="A0AB39U1Q2"/>
<keyword evidence="2" id="KW-0862">Zinc</keyword>
<dbReference type="SMART" id="SM00360">
    <property type="entry name" value="RRM"/>
    <property type="match status" value="1"/>
</dbReference>